<gene>
    <name evidence="4" type="ORF">Ctob_013574</name>
</gene>
<dbReference type="GO" id="GO:0048471">
    <property type="term" value="C:perinuclear region of cytoplasm"/>
    <property type="evidence" value="ECO:0007669"/>
    <property type="project" value="TreeGrafter"/>
</dbReference>
<dbReference type="InterPro" id="IPR032675">
    <property type="entry name" value="LRR_dom_sf"/>
</dbReference>
<name>A0A0M0JPN8_9EUKA</name>
<keyword evidence="1" id="KW-0343">GTPase activation</keyword>
<dbReference type="PANTHER" id="PTHR24113">
    <property type="entry name" value="RAN GTPASE-ACTIVATING PROTEIN 1"/>
    <property type="match status" value="1"/>
</dbReference>
<keyword evidence="3" id="KW-0677">Repeat</keyword>
<dbReference type="AlphaFoldDB" id="A0A0M0JPN8"/>
<evidence type="ECO:0000313" key="5">
    <source>
        <dbReference type="Proteomes" id="UP000037460"/>
    </source>
</evidence>
<organism evidence="4 5">
    <name type="scientific">Chrysochromulina tobinii</name>
    <dbReference type="NCBI Taxonomy" id="1460289"/>
    <lineage>
        <taxon>Eukaryota</taxon>
        <taxon>Haptista</taxon>
        <taxon>Haptophyta</taxon>
        <taxon>Prymnesiophyceae</taxon>
        <taxon>Prymnesiales</taxon>
        <taxon>Chrysochromulinaceae</taxon>
        <taxon>Chrysochromulina</taxon>
    </lineage>
</organism>
<keyword evidence="5" id="KW-1185">Reference proteome</keyword>
<dbReference type="Gene3D" id="3.80.10.10">
    <property type="entry name" value="Ribonuclease Inhibitor"/>
    <property type="match status" value="2"/>
</dbReference>
<dbReference type="InterPro" id="IPR027038">
    <property type="entry name" value="RanGap"/>
</dbReference>
<sequence>MLEHQESSIVTDACTDLDVQQLIEAGRPWDAVAAGRMLPRLARLHGYGFEVDVAKVRAANLGVEAANLGGGFLFGVDLFGGTPRFGGGAPPPPPPSLLFGTAKKALDTCISGEGEPPLELTIAAVACAGSGVICGIPVEQMREGAMTELDLCKKGLRGAAVMLVAYLIPAMAALTLLDLRFNDIGAEGAKAIADALSWGRAGLTSLNLEDNNIGAEGAKTIANALQSGKAVLSSLNLADNALCGIDAYGQGTYDASGIQALASALAGNAVLTALDLSNNKLTNGRYVKQSKLSVHNKVGDMVKHEGLELQILYKDKESGGDVLLGTLAAIEAIAEALKVNTVLTICNLLKNDLDVKSATMLAEIGKEKRIMLSGIKHDQTEAKFGGYTLQPAEGILIASDLRVSLVLSSLSLHLNGISNEGAKAIAEALSSSGRAVQTNLNLAGNPLGPSSGIGPEGARAIAEALRFKALLKELDLKYDHLNDEKKGELRAVAKAILTIEM</sequence>
<dbReference type="GO" id="GO:0005096">
    <property type="term" value="F:GTPase activator activity"/>
    <property type="evidence" value="ECO:0007669"/>
    <property type="project" value="UniProtKB-KW"/>
</dbReference>
<proteinExistence type="predicted"/>
<evidence type="ECO:0008006" key="6">
    <source>
        <dbReference type="Google" id="ProtNLM"/>
    </source>
</evidence>
<dbReference type="SMART" id="SM00368">
    <property type="entry name" value="LRR_RI"/>
    <property type="match status" value="5"/>
</dbReference>
<dbReference type="SUPFAM" id="SSF52047">
    <property type="entry name" value="RNI-like"/>
    <property type="match status" value="1"/>
</dbReference>
<protein>
    <recommendedName>
        <fullName evidence="6">Protein nlrc3</fullName>
    </recommendedName>
</protein>
<keyword evidence="2" id="KW-0433">Leucine-rich repeat</keyword>
<evidence type="ECO:0000256" key="2">
    <source>
        <dbReference type="ARBA" id="ARBA00022614"/>
    </source>
</evidence>
<reference evidence="5" key="1">
    <citation type="journal article" date="2015" name="PLoS Genet.">
        <title>Genome Sequence and Transcriptome Analyses of Chrysochromulina tobin: Metabolic Tools for Enhanced Algal Fitness in the Prominent Order Prymnesiales (Haptophyceae).</title>
        <authorList>
            <person name="Hovde B.T."/>
            <person name="Deodato C.R."/>
            <person name="Hunsperger H.M."/>
            <person name="Ryken S.A."/>
            <person name="Yost W."/>
            <person name="Jha R.K."/>
            <person name="Patterson J."/>
            <person name="Monnat R.J. Jr."/>
            <person name="Barlow S.B."/>
            <person name="Starkenburg S.R."/>
            <person name="Cattolico R.A."/>
        </authorList>
    </citation>
    <scope>NUCLEOTIDE SEQUENCE</scope>
    <source>
        <strain evidence="5">CCMP291</strain>
    </source>
</reference>
<dbReference type="Pfam" id="PF13516">
    <property type="entry name" value="LRR_6"/>
    <property type="match status" value="4"/>
</dbReference>
<comment type="caution">
    <text evidence="4">The sequence shown here is derived from an EMBL/GenBank/DDBJ whole genome shotgun (WGS) entry which is preliminary data.</text>
</comment>
<dbReference type="PANTHER" id="PTHR24113:SF12">
    <property type="entry name" value="RAN GTPASE-ACTIVATING PROTEIN 1"/>
    <property type="match status" value="1"/>
</dbReference>
<evidence type="ECO:0000313" key="4">
    <source>
        <dbReference type="EMBL" id="KOO28228.1"/>
    </source>
</evidence>
<dbReference type="OrthoDB" id="333024at2759"/>
<accession>A0A0M0JPN8</accession>
<dbReference type="GO" id="GO:0005829">
    <property type="term" value="C:cytosol"/>
    <property type="evidence" value="ECO:0007669"/>
    <property type="project" value="TreeGrafter"/>
</dbReference>
<dbReference type="Proteomes" id="UP000037460">
    <property type="component" value="Unassembled WGS sequence"/>
</dbReference>
<evidence type="ECO:0000256" key="3">
    <source>
        <dbReference type="ARBA" id="ARBA00022737"/>
    </source>
</evidence>
<dbReference type="GO" id="GO:0031267">
    <property type="term" value="F:small GTPase binding"/>
    <property type="evidence" value="ECO:0007669"/>
    <property type="project" value="TreeGrafter"/>
</dbReference>
<dbReference type="GO" id="GO:0005634">
    <property type="term" value="C:nucleus"/>
    <property type="evidence" value="ECO:0007669"/>
    <property type="project" value="TreeGrafter"/>
</dbReference>
<dbReference type="InterPro" id="IPR001611">
    <property type="entry name" value="Leu-rich_rpt"/>
</dbReference>
<dbReference type="EMBL" id="JWZX01002600">
    <property type="protein sequence ID" value="KOO28228.1"/>
    <property type="molecule type" value="Genomic_DNA"/>
</dbReference>
<dbReference type="GO" id="GO:0006913">
    <property type="term" value="P:nucleocytoplasmic transport"/>
    <property type="evidence" value="ECO:0007669"/>
    <property type="project" value="TreeGrafter"/>
</dbReference>
<evidence type="ECO:0000256" key="1">
    <source>
        <dbReference type="ARBA" id="ARBA00022468"/>
    </source>
</evidence>